<dbReference type="EMBL" id="AZBU02000011">
    <property type="protein sequence ID" value="TKR60920.1"/>
    <property type="molecule type" value="Genomic_DNA"/>
</dbReference>
<organism evidence="2 3">
    <name type="scientific">Steinernema carpocapsae</name>
    <name type="common">Entomopathogenic nematode</name>
    <dbReference type="NCBI Taxonomy" id="34508"/>
    <lineage>
        <taxon>Eukaryota</taxon>
        <taxon>Metazoa</taxon>
        <taxon>Ecdysozoa</taxon>
        <taxon>Nematoda</taxon>
        <taxon>Chromadorea</taxon>
        <taxon>Rhabditida</taxon>
        <taxon>Tylenchina</taxon>
        <taxon>Panagrolaimomorpha</taxon>
        <taxon>Strongyloidoidea</taxon>
        <taxon>Steinernematidae</taxon>
        <taxon>Steinernema</taxon>
    </lineage>
</organism>
<feature type="compositionally biased region" description="Basic and acidic residues" evidence="1">
    <location>
        <begin position="17"/>
        <end position="29"/>
    </location>
</feature>
<proteinExistence type="predicted"/>
<name>A0A4U5LXH4_STECR</name>
<evidence type="ECO:0000313" key="3">
    <source>
        <dbReference type="Proteomes" id="UP000298663"/>
    </source>
</evidence>
<accession>A0A4U5LXH4</accession>
<feature type="region of interest" description="Disordered" evidence="1">
    <location>
        <begin position="1"/>
        <end position="43"/>
    </location>
</feature>
<gene>
    <name evidence="2" type="ORF">L596_028101</name>
</gene>
<keyword evidence="3" id="KW-1185">Reference proteome</keyword>
<sequence length="102" mass="11747">MGSEDKVDFESSDFDDKENVASDYADRRRGTPRSKKSGRNEYQNSLMKMLEKTEAALEKDVADRSPNFHFGMEVSRLLDQLGTEEQANRKMKIMKVLYESTS</sequence>
<evidence type="ECO:0000313" key="2">
    <source>
        <dbReference type="EMBL" id="TKR60920.1"/>
    </source>
</evidence>
<comment type="caution">
    <text evidence="2">The sequence shown here is derived from an EMBL/GenBank/DDBJ whole genome shotgun (WGS) entry which is preliminary data.</text>
</comment>
<reference evidence="2 3" key="1">
    <citation type="journal article" date="2015" name="Genome Biol.">
        <title>Comparative genomics of Steinernema reveals deeply conserved gene regulatory networks.</title>
        <authorList>
            <person name="Dillman A.R."/>
            <person name="Macchietto M."/>
            <person name="Porter C.F."/>
            <person name="Rogers A."/>
            <person name="Williams B."/>
            <person name="Antoshechkin I."/>
            <person name="Lee M.M."/>
            <person name="Goodwin Z."/>
            <person name="Lu X."/>
            <person name="Lewis E.E."/>
            <person name="Goodrich-Blair H."/>
            <person name="Stock S.P."/>
            <person name="Adams B.J."/>
            <person name="Sternberg P.W."/>
            <person name="Mortazavi A."/>
        </authorList>
    </citation>
    <scope>NUCLEOTIDE SEQUENCE [LARGE SCALE GENOMIC DNA]</scope>
    <source>
        <strain evidence="2 3">ALL</strain>
    </source>
</reference>
<dbReference type="AlphaFoldDB" id="A0A4U5LXH4"/>
<reference evidence="2 3" key="2">
    <citation type="journal article" date="2019" name="G3 (Bethesda)">
        <title>Hybrid Assembly of the Genome of the Entomopathogenic Nematode Steinernema carpocapsae Identifies the X-Chromosome.</title>
        <authorList>
            <person name="Serra L."/>
            <person name="Macchietto M."/>
            <person name="Macias-Munoz A."/>
            <person name="McGill C.J."/>
            <person name="Rodriguez I.M."/>
            <person name="Rodriguez B."/>
            <person name="Murad R."/>
            <person name="Mortazavi A."/>
        </authorList>
    </citation>
    <scope>NUCLEOTIDE SEQUENCE [LARGE SCALE GENOMIC DNA]</scope>
    <source>
        <strain evidence="2 3">ALL</strain>
    </source>
</reference>
<dbReference type="Proteomes" id="UP000298663">
    <property type="component" value="Unassembled WGS sequence"/>
</dbReference>
<protein>
    <submittedName>
        <fullName evidence="2">Uncharacterized protein</fullName>
    </submittedName>
</protein>
<evidence type="ECO:0000256" key="1">
    <source>
        <dbReference type="SAM" id="MobiDB-lite"/>
    </source>
</evidence>